<comment type="caution">
    <text evidence="1">The sequence shown here is derived from an EMBL/GenBank/DDBJ whole genome shotgun (WGS) entry which is preliminary data.</text>
</comment>
<accession>A0ABS5HWT2</accession>
<dbReference type="EMBL" id="JADMKU010000030">
    <property type="protein sequence ID" value="MBR9653432.1"/>
    <property type="molecule type" value="Genomic_DNA"/>
</dbReference>
<keyword evidence="2" id="KW-1185">Reference proteome</keyword>
<proteinExistence type="predicted"/>
<gene>
    <name evidence="1" type="ORF">IT775_20135</name>
</gene>
<name>A0ABS5HWT2_9RHOB</name>
<sequence>MASNDVVNAQIVDAMSTVNTGVVGDAPSIAVGTLYQSLAHASGIAMLNATANQQNLNQLNPAIVSQAVAKINSES</sequence>
<dbReference type="Pfam" id="PF11747">
    <property type="entry name" value="RebB"/>
    <property type="match status" value="1"/>
</dbReference>
<evidence type="ECO:0000313" key="1">
    <source>
        <dbReference type="EMBL" id="MBR9653432.1"/>
    </source>
</evidence>
<dbReference type="InterPro" id="IPR021070">
    <property type="entry name" value="Killing_trait_RebB"/>
</dbReference>
<dbReference type="RefSeq" id="WP_212703055.1">
    <property type="nucleotide sequence ID" value="NZ_JADMKU010000030.1"/>
</dbReference>
<organism evidence="1 2">
    <name type="scientific">Thalassovita aquimarina</name>
    <dbReference type="NCBI Taxonomy" id="2785917"/>
    <lineage>
        <taxon>Bacteria</taxon>
        <taxon>Pseudomonadati</taxon>
        <taxon>Pseudomonadota</taxon>
        <taxon>Alphaproteobacteria</taxon>
        <taxon>Rhodobacterales</taxon>
        <taxon>Roseobacteraceae</taxon>
        <taxon>Thalassovita</taxon>
    </lineage>
</organism>
<evidence type="ECO:0000313" key="2">
    <source>
        <dbReference type="Proteomes" id="UP001195941"/>
    </source>
</evidence>
<protein>
    <submittedName>
        <fullName evidence="1">RebB family R body protein</fullName>
    </submittedName>
</protein>
<dbReference type="Proteomes" id="UP001195941">
    <property type="component" value="Unassembled WGS sequence"/>
</dbReference>
<reference evidence="1 2" key="1">
    <citation type="journal article" date="2021" name="Arch. Microbiol.">
        <title>Thalassobius aquimarinus sp. nov., isolated from the Sea of Japan seashore.</title>
        <authorList>
            <person name="Kurilenko V.V."/>
            <person name="Romanenko L.A."/>
            <person name="Chernysheva N.Y."/>
            <person name="Velansky P.V."/>
            <person name="Tekutyeva L.A."/>
            <person name="Isaeva M.P."/>
            <person name="Mikhailov V.V."/>
        </authorList>
    </citation>
    <scope>NUCLEOTIDE SEQUENCE [LARGE SCALE GENOMIC DNA]</scope>
    <source>
        <strain evidence="1 2">KMM 8518</strain>
    </source>
</reference>